<dbReference type="EMBL" id="BAABGM010000026">
    <property type="protein sequence ID" value="GAA4413248.1"/>
    <property type="molecule type" value="Genomic_DNA"/>
</dbReference>
<feature type="signal peptide" evidence="1">
    <location>
        <begin position="1"/>
        <end position="34"/>
    </location>
</feature>
<comment type="caution">
    <text evidence="2">The sequence shown here is derived from an EMBL/GenBank/DDBJ whole genome shotgun (WGS) entry which is preliminary data.</text>
</comment>
<feature type="chain" id="PRO_5046965799" evidence="1">
    <location>
        <begin position="35"/>
        <end position="613"/>
    </location>
</feature>
<evidence type="ECO:0000256" key="1">
    <source>
        <dbReference type="SAM" id="SignalP"/>
    </source>
</evidence>
<protein>
    <submittedName>
        <fullName evidence="2">PhoX family phosphatase</fullName>
    </submittedName>
</protein>
<dbReference type="SUPFAM" id="SSF63829">
    <property type="entry name" value="Calcium-dependent phosphotriesterase"/>
    <property type="match status" value="1"/>
</dbReference>
<keyword evidence="3" id="KW-1185">Reference proteome</keyword>
<proteinExistence type="predicted"/>
<reference evidence="3" key="1">
    <citation type="journal article" date="2019" name="Int. J. Syst. Evol. Microbiol.">
        <title>The Global Catalogue of Microorganisms (GCM) 10K type strain sequencing project: providing services to taxonomists for standard genome sequencing and annotation.</title>
        <authorList>
            <consortium name="The Broad Institute Genomics Platform"/>
            <consortium name="The Broad Institute Genome Sequencing Center for Infectious Disease"/>
            <person name="Wu L."/>
            <person name="Ma J."/>
        </authorList>
    </citation>
    <scope>NUCLEOTIDE SEQUENCE [LARGE SCALE GENOMIC DNA]</scope>
    <source>
        <strain evidence="3">JCM 17809</strain>
    </source>
</reference>
<dbReference type="InterPro" id="IPR006311">
    <property type="entry name" value="TAT_signal"/>
</dbReference>
<dbReference type="InterPro" id="IPR008557">
    <property type="entry name" value="PhoX"/>
</dbReference>
<dbReference type="Pfam" id="PF05787">
    <property type="entry name" value="PhoX"/>
    <property type="match status" value="1"/>
</dbReference>
<gene>
    <name evidence="2" type="ORF">GCM10023168_35960</name>
</gene>
<name>A0ABP8KRC5_9MICO</name>
<sequence>MQSRLSRRAALTGGMAVAAGFLTTSLAEAPAASAAPGRAVPRAADLLGFTPVPLSTADEIRVPVGYTATAFLPWGTPITGSFPQFVPGGNTAAEQEQQVGMHHDGMHYFPLERGPGGNERGLLVLNHEYTDEAYLQTGTATMPPAADWTLEMVRRSQAAHGVSVVEIHRGEGGRWAVARSRLNRRITATTPMSFAGPAAGHALLRTTADPDGIRPLGTVNNCSHGVTPWGTYLTCEENFNGYFRVEPGAYSPEQAALSSRYGVGGDRNLWATNDERFVVTPDEANEPNRFGWVVEIDPFDPGSTPVKRTALGRVKHEGAFVHVTKGGRVVVYTGDDQVNEYMYKFVSSGSWQSLRARGRSPLDEGTLYVARFDDDGSGHWLPLVHGQGPLTEANGFTDQGDVLVRTRLAASALGATRMDRPEWATVDPTTGMVYLTLTNNTSSAKVENAANPRKPNPWGHIIRWQEAGGDHAATTFEWDLFLLAGQGRSSGDGSTLADEDAFGSPDGLWADPDGRVWIQTDGTQPTGANDQMLAANPHRTDAADVPEIRRFLTGVVNCEVTGVVTTPDQRTMFVNIQHPGDGGGSTWPRLDGISTPRSATVIVTKDDGGVIGT</sequence>
<keyword evidence="1" id="KW-0732">Signal</keyword>
<organism evidence="2 3">
    <name type="scientific">Fodinibacter luteus</name>
    <dbReference type="NCBI Taxonomy" id="552064"/>
    <lineage>
        <taxon>Bacteria</taxon>
        <taxon>Bacillati</taxon>
        <taxon>Actinomycetota</taxon>
        <taxon>Actinomycetes</taxon>
        <taxon>Micrococcales</taxon>
        <taxon>Intrasporangiaceae</taxon>
        <taxon>Fodinibacter (ex Wang et al. 2009)</taxon>
    </lineage>
</organism>
<accession>A0ABP8KRC5</accession>
<dbReference type="PANTHER" id="PTHR35399">
    <property type="entry name" value="SLR8030 PROTEIN"/>
    <property type="match status" value="1"/>
</dbReference>
<evidence type="ECO:0000313" key="2">
    <source>
        <dbReference type="EMBL" id="GAA4413248.1"/>
    </source>
</evidence>
<dbReference type="Proteomes" id="UP001500945">
    <property type="component" value="Unassembled WGS sequence"/>
</dbReference>
<evidence type="ECO:0000313" key="3">
    <source>
        <dbReference type="Proteomes" id="UP001500945"/>
    </source>
</evidence>
<dbReference type="PANTHER" id="PTHR35399:SF2">
    <property type="entry name" value="DUF839 DOMAIN-CONTAINING PROTEIN"/>
    <property type="match status" value="1"/>
</dbReference>
<dbReference type="PROSITE" id="PS51318">
    <property type="entry name" value="TAT"/>
    <property type="match status" value="1"/>
</dbReference>